<dbReference type="InterPro" id="IPR009784">
    <property type="entry name" value="DUF1349"/>
</dbReference>
<name>A0ABS1YH31_9ACTN</name>
<comment type="caution">
    <text evidence="2">The sequence shown here is derived from an EMBL/GenBank/DDBJ whole genome shotgun (WGS) entry which is preliminary data.</text>
</comment>
<evidence type="ECO:0000256" key="1">
    <source>
        <dbReference type="SAM" id="MobiDB-lite"/>
    </source>
</evidence>
<proteinExistence type="predicted"/>
<dbReference type="RefSeq" id="WP_203149136.1">
    <property type="nucleotide sequence ID" value="NZ_JAEVHL010000065.1"/>
</dbReference>
<protein>
    <submittedName>
        <fullName evidence="2">DUF1349 domain-containing protein</fullName>
    </submittedName>
</protein>
<dbReference type="Pfam" id="PF07081">
    <property type="entry name" value="DUF1349"/>
    <property type="match status" value="1"/>
</dbReference>
<feature type="region of interest" description="Disordered" evidence="1">
    <location>
        <begin position="65"/>
        <end position="112"/>
    </location>
</feature>
<dbReference type="InterPro" id="IPR013320">
    <property type="entry name" value="ConA-like_dom_sf"/>
</dbReference>
<feature type="compositionally biased region" description="Low complexity" evidence="1">
    <location>
        <begin position="65"/>
        <end position="78"/>
    </location>
</feature>
<dbReference type="SUPFAM" id="SSF49899">
    <property type="entry name" value="Concanavalin A-like lectins/glucanases"/>
    <property type="match status" value="1"/>
</dbReference>
<sequence length="318" mass="34253">MPGRAVVKVTTESFFGPLVKNYVFDLVPDTTLTALRVDDTPLRSFSPTVPHYNVLVPAGSTTVPTVTASAADPAPRSLSSRRRRHRAGPGHRHQRCGVVGLHGGPEHRDHRQRRLHLDPTRRAVAVGPAGRQQVAAGDGSLVVTAQQGDLQGSTNTARNLAVQDVNGDWTAESKVVFSRPLASDNEQGGVLAYADDDNYVKLAWEMGNATAAVNKARVVFLREQNGATSTVEITGADAQRIVGADGAIWLRLTKIGGSYRAYYSSDGSVYRFVGSTTLNAEPTKAGLLAFNRAGNSTDLDVAFDHFRIASRGEQIRRR</sequence>
<evidence type="ECO:0000313" key="3">
    <source>
        <dbReference type="Proteomes" id="UP000622245"/>
    </source>
</evidence>
<keyword evidence="3" id="KW-1185">Reference proteome</keyword>
<dbReference type="Gene3D" id="2.60.120.200">
    <property type="match status" value="1"/>
</dbReference>
<feature type="compositionally biased region" description="Basic residues" evidence="1">
    <location>
        <begin position="79"/>
        <end position="95"/>
    </location>
</feature>
<reference evidence="2 3" key="1">
    <citation type="submission" date="2021-01" db="EMBL/GenBank/DDBJ databases">
        <title>Draft genome sequence of Micromonospora sp. strain STR1s_6.</title>
        <authorList>
            <person name="Karlyshev A."/>
            <person name="Jawad R."/>
        </authorList>
    </citation>
    <scope>NUCLEOTIDE SEQUENCE [LARGE SCALE GENOMIC DNA]</scope>
    <source>
        <strain evidence="2 3">STR1S-6</strain>
    </source>
</reference>
<evidence type="ECO:0000313" key="2">
    <source>
        <dbReference type="EMBL" id="MBM0276677.1"/>
    </source>
</evidence>
<organism evidence="2 3">
    <name type="scientific">Micromonospora tarensis</name>
    <dbReference type="NCBI Taxonomy" id="2806100"/>
    <lineage>
        <taxon>Bacteria</taxon>
        <taxon>Bacillati</taxon>
        <taxon>Actinomycetota</taxon>
        <taxon>Actinomycetes</taxon>
        <taxon>Micromonosporales</taxon>
        <taxon>Micromonosporaceae</taxon>
        <taxon>Micromonospora</taxon>
    </lineage>
</organism>
<accession>A0ABS1YH31</accession>
<dbReference type="EMBL" id="JAEVHL010000065">
    <property type="protein sequence ID" value="MBM0276677.1"/>
    <property type="molecule type" value="Genomic_DNA"/>
</dbReference>
<gene>
    <name evidence="2" type="ORF">JM949_15245</name>
</gene>
<dbReference type="Proteomes" id="UP000622245">
    <property type="component" value="Unassembled WGS sequence"/>
</dbReference>